<reference evidence="2 3" key="1">
    <citation type="journal article" date="2019" name="Nat. Plants">
        <title>Genome sequencing of Musa balbisiana reveals subgenome evolution and function divergence in polyploid bananas.</title>
        <authorList>
            <person name="Yao X."/>
        </authorList>
    </citation>
    <scope>NUCLEOTIDE SEQUENCE [LARGE SCALE GENOMIC DNA]</scope>
    <source>
        <strain evidence="3">cv. DH-PKW</strain>
        <tissue evidence="2">Leaves</tissue>
    </source>
</reference>
<dbReference type="Pfam" id="PF16450">
    <property type="entry name" value="Prot_ATP_ID_OB_C"/>
    <property type="match status" value="1"/>
</dbReference>
<organism evidence="2 3">
    <name type="scientific">Musa balbisiana</name>
    <name type="common">Banana</name>
    <dbReference type="NCBI Taxonomy" id="52838"/>
    <lineage>
        <taxon>Eukaryota</taxon>
        <taxon>Viridiplantae</taxon>
        <taxon>Streptophyta</taxon>
        <taxon>Embryophyta</taxon>
        <taxon>Tracheophyta</taxon>
        <taxon>Spermatophyta</taxon>
        <taxon>Magnoliopsida</taxon>
        <taxon>Liliopsida</taxon>
        <taxon>Zingiberales</taxon>
        <taxon>Musaceae</taxon>
        <taxon>Musa</taxon>
    </lineage>
</organism>
<protein>
    <recommendedName>
        <fullName evidence="1">Proteasomal ATPase second OB domain-containing protein</fullName>
    </recommendedName>
</protein>
<accession>A0A4S8KBJ4</accession>
<evidence type="ECO:0000259" key="1">
    <source>
        <dbReference type="Pfam" id="PF16450"/>
    </source>
</evidence>
<feature type="domain" description="Proteasomal ATPase second OB" evidence="1">
    <location>
        <begin position="3"/>
        <end position="50"/>
    </location>
</feature>
<dbReference type="STRING" id="52838.A0A4S8KBJ4"/>
<dbReference type="InterPro" id="IPR032501">
    <property type="entry name" value="Prot_ATP_ID_OB_2nd"/>
</dbReference>
<dbReference type="AlphaFoldDB" id="A0A4S8KBJ4"/>
<dbReference type="Gene3D" id="2.40.50.140">
    <property type="entry name" value="Nucleic acid-binding proteins"/>
    <property type="match status" value="1"/>
</dbReference>
<dbReference type="EMBL" id="PYDT01000001">
    <property type="protein sequence ID" value="THU72449.1"/>
    <property type="molecule type" value="Genomic_DNA"/>
</dbReference>
<dbReference type="Proteomes" id="UP000317650">
    <property type="component" value="Chromosome 4"/>
</dbReference>
<sequence length="75" mass="8590">MSIGNLEELVDENHAIVSSSAGMEYYVRILSFVDKDQLELDFAILMHNKSIDESYHVTSDEKLSQSPKAHHIRQK</sequence>
<comment type="caution">
    <text evidence="2">The sequence shown here is derived from an EMBL/GenBank/DDBJ whole genome shotgun (WGS) entry which is preliminary data.</text>
</comment>
<keyword evidence="3" id="KW-1185">Reference proteome</keyword>
<gene>
    <name evidence="2" type="ORF">C4D60_Mb04t12250</name>
</gene>
<name>A0A4S8KBJ4_MUSBA</name>
<evidence type="ECO:0000313" key="2">
    <source>
        <dbReference type="EMBL" id="THU72449.1"/>
    </source>
</evidence>
<proteinExistence type="predicted"/>
<dbReference type="InterPro" id="IPR012340">
    <property type="entry name" value="NA-bd_OB-fold"/>
</dbReference>
<evidence type="ECO:0000313" key="3">
    <source>
        <dbReference type="Proteomes" id="UP000317650"/>
    </source>
</evidence>